<gene>
    <name evidence="1" type="ORF">DRF67_13345</name>
</gene>
<organism evidence="1 2">
    <name type="scientific">Chryseobacterium pennipullorum</name>
    <dbReference type="NCBI Taxonomy" id="2258963"/>
    <lineage>
        <taxon>Bacteria</taxon>
        <taxon>Pseudomonadati</taxon>
        <taxon>Bacteroidota</taxon>
        <taxon>Flavobacteriia</taxon>
        <taxon>Flavobacteriales</taxon>
        <taxon>Weeksellaceae</taxon>
        <taxon>Chryseobacterium group</taxon>
        <taxon>Chryseobacterium</taxon>
    </lineage>
</organism>
<accession>A0A3D9B099</accession>
<evidence type="ECO:0000313" key="2">
    <source>
        <dbReference type="Proteomes" id="UP000256257"/>
    </source>
</evidence>
<proteinExistence type="predicted"/>
<keyword evidence="2" id="KW-1185">Reference proteome</keyword>
<dbReference type="EMBL" id="QNVV01000011">
    <property type="protein sequence ID" value="REC46798.1"/>
    <property type="molecule type" value="Genomic_DNA"/>
</dbReference>
<dbReference type="AlphaFoldDB" id="A0A3D9B099"/>
<sequence>MRIKTALNFSHFQQNLKYGYKEVPQIIQITQIKTHKDLADYTSFNQTSAQSVGSVGNKYKQHSIVSTIKSLQLKTALNFSRFQQTPKHGYKEVP</sequence>
<comment type="caution">
    <text evidence="1">The sequence shown here is derived from an EMBL/GenBank/DDBJ whole genome shotgun (WGS) entry which is preliminary data.</text>
</comment>
<name>A0A3D9B099_9FLAO</name>
<evidence type="ECO:0000313" key="1">
    <source>
        <dbReference type="EMBL" id="REC46798.1"/>
    </source>
</evidence>
<reference evidence="1 2" key="1">
    <citation type="submission" date="2018-06" db="EMBL/GenBank/DDBJ databases">
        <title>Novel Chryseobacterium species.</title>
        <authorList>
            <person name="Newman J."/>
            <person name="Hugo C."/>
            <person name="Oosthuizen L."/>
            <person name="Charimba G."/>
        </authorList>
    </citation>
    <scope>NUCLEOTIDE SEQUENCE [LARGE SCALE GENOMIC DNA]</scope>
    <source>
        <strain evidence="1 2">7_F195</strain>
    </source>
</reference>
<dbReference type="Proteomes" id="UP000256257">
    <property type="component" value="Unassembled WGS sequence"/>
</dbReference>
<protein>
    <submittedName>
        <fullName evidence="1">Uncharacterized protein</fullName>
    </submittedName>
</protein>